<evidence type="ECO:0000256" key="2">
    <source>
        <dbReference type="ARBA" id="ARBA00000565"/>
    </source>
</evidence>
<gene>
    <name evidence="17" type="primary">thiD</name>
    <name evidence="17" type="ORF">RI532_05045</name>
</gene>
<dbReference type="NCBIfam" id="TIGR00097">
    <property type="entry name" value="HMP-P_kinase"/>
    <property type="match status" value="1"/>
</dbReference>
<dbReference type="SUPFAM" id="SSF53613">
    <property type="entry name" value="Ribokinase-like"/>
    <property type="match status" value="1"/>
</dbReference>
<evidence type="ECO:0000256" key="12">
    <source>
        <dbReference type="ARBA" id="ARBA00022977"/>
    </source>
</evidence>
<evidence type="ECO:0000256" key="14">
    <source>
        <dbReference type="ARBA" id="ARBA00042102"/>
    </source>
</evidence>
<dbReference type="GO" id="GO:0009228">
    <property type="term" value="P:thiamine biosynthetic process"/>
    <property type="evidence" value="ECO:0007669"/>
    <property type="project" value="UniProtKB-KW"/>
</dbReference>
<dbReference type="GO" id="GO:0005829">
    <property type="term" value="C:cytosol"/>
    <property type="evidence" value="ECO:0007669"/>
    <property type="project" value="TreeGrafter"/>
</dbReference>
<evidence type="ECO:0000256" key="15">
    <source>
        <dbReference type="ARBA" id="ARBA00043176"/>
    </source>
</evidence>
<keyword evidence="10 17" id="KW-0418">Kinase</keyword>
<comment type="caution">
    <text evidence="17">The sequence shown here is derived from an EMBL/GenBank/DDBJ whole genome shotgun (WGS) entry which is preliminary data.</text>
</comment>
<dbReference type="InterPro" id="IPR029056">
    <property type="entry name" value="Ribokinase-like"/>
</dbReference>
<evidence type="ECO:0000256" key="8">
    <source>
        <dbReference type="ARBA" id="ARBA00022679"/>
    </source>
</evidence>
<protein>
    <recommendedName>
        <fullName evidence="7">Hydroxymethylpyrimidine/phosphomethylpyrimidine kinase</fullName>
        <ecNumber evidence="5">2.7.1.49</ecNumber>
        <ecNumber evidence="6">2.7.4.7</ecNumber>
    </recommendedName>
    <alternativeName>
        <fullName evidence="14">Hydroxymethylpyrimidine kinase</fullName>
    </alternativeName>
    <alternativeName>
        <fullName evidence="15">Hydroxymethylpyrimidine phosphate kinase</fullName>
    </alternativeName>
</protein>
<dbReference type="GO" id="GO:0008972">
    <property type="term" value="F:phosphomethylpyrimidine kinase activity"/>
    <property type="evidence" value="ECO:0007669"/>
    <property type="project" value="UniProtKB-EC"/>
</dbReference>
<comment type="similarity">
    <text evidence="4">Belongs to the ThiD family.</text>
</comment>
<dbReference type="InterPro" id="IPR004399">
    <property type="entry name" value="HMP/HMP-P_kinase_dom"/>
</dbReference>
<evidence type="ECO:0000313" key="18">
    <source>
        <dbReference type="Proteomes" id="UP001254075"/>
    </source>
</evidence>
<evidence type="ECO:0000256" key="5">
    <source>
        <dbReference type="ARBA" id="ARBA00012135"/>
    </source>
</evidence>
<dbReference type="InterPro" id="IPR013749">
    <property type="entry name" value="PM/HMP-P_kinase-1"/>
</dbReference>
<dbReference type="Pfam" id="PF08543">
    <property type="entry name" value="Phos_pyr_kin"/>
    <property type="match status" value="1"/>
</dbReference>
<evidence type="ECO:0000256" key="3">
    <source>
        <dbReference type="ARBA" id="ARBA00004769"/>
    </source>
</evidence>
<keyword evidence="9" id="KW-0547">Nucleotide-binding</keyword>
<dbReference type="EMBL" id="JAVLAM010000001">
    <property type="protein sequence ID" value="MDT7013793.1"/>
    <property type="molecule type" value="Genomic_DNA"/>
</dbReference>
<evidence type="ECO:0000256" key="6">
    <source>
        <dbReference type="ARBA" id="ARBA00012963"/>
    </source>
</evidence>
<keyword evidence="12" id="KW-0784">Thiamine biosynthesis</keyword>
<organism evidence="17 18">
    <name type="scientific">Levilactobacillus namurensis</name>
    <dbReference type="NCBI Taxonomy" id="380393"/>
    <lineage>
        <taxon>Bacteria</taxon>
        <taxon>Bacillati</taxon>
        <taxon>Bacillota</taxon>
        <taxon>Bacilli</taxon>
        <taxon>Lactobacillales</taxon>
        <taxon>Lactobacillaceae</taxon>
        <taxon>Levilactobacillus</taxon>
    </lineage>
</organism>
<dbReference type="AlphaFoldDB" id="A0AAW8W4W8"/>
<dbReference type="Proteomes" id="UP001254075">
    <property type="component" value="Unassembled WGS sequence"/>
</dbReference>
<dbReference type="RefSeq" id="WP_107738770.1">
    <property type="nucleotide sequence ID" value="NZ_JAVLAM010000001.1"/>
</dbReference>
<comment type="pathway">
    <text evidence="13">Cofactor biosynthesis; thiamine diphosphate biosynthesis; 4-amino-2-methyl-5-diphosphomethylpyrimidine from 5-amino-1-(5-phospho-D-ribosyl)imidazole: step 2/3.</text>
</comment>
<reference evidence="17" key="1">
    <citation type="submission" date="2023-08" db="EMBL/GenBank/DDBJ databases">
        <authorList>
            <person name="Page C.A."/>
            <person name="Perez-Diaz I.M."/>
        </authorList>
    </citation>
    <scope>NUCLEOTIDE SEQUENCE</scope>
    <source>
        <strain evidence="17">3.8.38</strain>
    </source>
</reference>
<dbReference type="EC" id="2.7.4.7" evidence="6"/>
<dbReference type="PANTHER" id="PTHR20858:SF17">
    <property type="entry name" value="HYDROXYMETHYLPYRIMIDINE_PHOSPHOMETHYLPYRIMIDINE KINASE THI20-RELATED"/>
    <property type="match status" value="1"/>
</dbReference>
<comment type="pathway">
    <text evidence="3">Cofactor biosynthesis; thiamine diphosphate biosynthesis; 4-amino-2-methyl-5-diphosphomethylpyrimidine from 5-amino-1-(5-phospho-D-ribosyl)imidazole: step 3/3.</text>
</comment>
<keyword evidence="8 17" id="KW-0808">Transferase</keyword>
<evidence type="ECO:0000313" key="17">
    <source>
        <dbReference type="EMBL" id="MDT7013793.1"/>
    </source>
</evidence>
<evidence type="ECO:0000256" key="9">
    <source>
        <dbReference type="ARBA" id="ARBA00022741"/>
    </source>
</evidence>
<evidence type="ECO:0000256" key="11">
    <source>
        <dbReference type="ARBA" id="ARBA00022840"/>
    </source>
</evidence>
<sequence length="276" mass="29937">MTNTFPQALTIAGSDSDGSAGMQADLHTFFTRGVYGASVITACVAGNSYGIHASVPMPTDFIDQEFKDLADDYQIRASKTGMLADSELIEDVVKNYQAHDFGPLVVDPVIMTKHGNQLLEESAFETLRTKLLPLATVLTPNFFEVQKIAEMTITSDADMVTAAQKMQRMGAQNIIAKGSHALPNQTAVRDLVLLANGDHFWLSQPYHATDRVNGTGDSLSACITAELAKGTPMRQAITLAKTFVNTAIGHPIEVGHKFGPINHWAAQNRDYDDLPE</sequence>
<feature type="domain" description="Pyridoxamine kinase/Phosphomethylpyrimidine kinase" evidence="16">
    <location>
        <begin position="15"/>
        <end position="262"/>
    </location>
</feature>
<dbReference type="EC" id="2.7.1.49" evidence="5"/>
<accession>A0AAW8W4W8</accession>
<evidence type="ECO:0000256" key="4">
    <source>
        <dbReference type="ARBA" id="ARBA00009879"/>
    </source>
</evidence>
<dbReference type="GO" id="GO:0005524">
    <property type="term" value="F:ATP binding"/>
    <property type="evidence" value="ECO:0007669"/>
    <property type="project" value="UniProtKB-KW"/>
</dbReference>
<keyword evidence="11" id="KW-0067">ATP-binding</keyword>
<dbReference type="PANTHER" id="PTHR20858">
    <property type="entry name" value="PHOSPHOMETHYLPYRIMIDINE KINASE"/>
    <property type="match status" value="1"/>
</dbReference>
<evidence type="ECO:0000256" key="7">
    <source>
        <dbReference type="ARBA" id="ARBA00019161"/>
    </source>
</evidence>
<dbReference type="FunFam" id="3.40.1190.20:FF:000003">
    <property type="entry name" value="Phosphomethylpyrimidine kinase ThiD"/>
    <property type="match status" value="1"/>
</dbReference>
<comment type="catalytic activity">
    <reaction evidence="1">
        <text>4-amino-5-hydroxymethyl-2-methylpyrimidine + ATP = 4-amino-2-methyl-5-(phosphooxymethyl)pyrimidine + ADP + H(+)</text>
        <dbReference type="Rhea" id="RHEA:23096"/>
        <dbReference type="ChEBI" id="CHEBI:15378"/>
        <dbReference type="ChEBI" id="CHEBI:16892"/>
        <dbReference type="ChEBI" id="CHEBI:30616"/>
        <dbReference type="ChEBI" id="CHEBI:58354"/>
        <dbReference type="ChEBI" id="CHEBI:456216"/>
        <dbReference type="EC" id="2.7.1.49"/>
    </reaction>
</comment>
<name>A0AAW8W4W8_9LACO</name>
<comment type="catalytic activity">
    <reaction evidence="2">
        <text>4-amino-2-methyl-5-(phosphooxymethyl)pyrimidine + ATP = 4-amino-2-methyl-5-(diphosphooxymethyl)pyrimidine + ADP</text>
        <dbReference type="Rhea" id="RHEA:19893"/>
        <dbReference type="ChEBI" id="CHEBI:30616"/>
        <dbReference type="ChEBI" id="CHEBI:57841"/>
        <dbReference type="ChEBI" id="CHEBI:58354"/>
        <dbReference type="ChEBI" id="CHEBI:456216"/>
        <dbReference type="EC" id="2.7.4.7"/>
    </reaction>
</comment>
<dbReference type="GO" id="GO:0008902">
    <property type="term" value="F:hydroxymethylpyrimidine kinase activity"/>
    <property type="evidence" value="ECO:0007669"/>
    <property type="project" value="UniProtKB-EC"/>
</dbReference>
<evidence type="ECO:0000256" key="1">
    <source>
        <dbReference type="ARBA" id="ARBA00000151"/>
    </source>
</evidence>
<evidence type="ECO:0000256" key="10">
    <source>
        <dbReference type="ARBA" id="ARBA00022777"/>
    </source>
</evidence>
<dbReference type="CDD" id="cd01169">
    <property type="entry name" value="HMPP_kinase"/>
    <property type="match status" value="1"/>
</dbReference>
<evidence type="ECO:0000256" key="13">
    <source>
        <dbReference type="ARBA" id="ARBA00037917"/>
    </source>
</evidence>
<proteinExistence type="inferred from homology"/>
<dbReference type="Gene3D" id="3.40.1190.20">
    <property type="match status" value="1"/>
</dbReference>
<evidence type="ECO:0000259" key="16">
    <source>
        <dbReference type="Pfam" id="PF08543"/>
    </source>
</evidence>